<sequence>MNATHPIALEKPIYEYHQKNFKTKTYHVKGIFKATLNFRMYPFDPFRAIMLPKKYNYLNLYIICIKKAKIFIYNNIKVLSIYSLFVQNIGNIISC</sequence>
<name>A0A1V1P812_9BACT</name>
<dbReference type="AlphaFoldDB" id="A0A1V1P812"/>
<comment type="caution">
    <text evidence="1">The sequence shown here is derived from an EMBL/GenBank/DDBJ whole genome shotgun (WGS) entry which is preliminary data.</text>
</comment>
<accession>A0A1V1P812</accession>
<protein>
    <submittedName>
        <fullName evidence="1">Uncharacterized protein</fullName>
    </submittedName>
</protein>
<reference evidence="2" key="1">
    <citation type="submission" date="2012-11" db="EMBL/GenBank/DDBJ databases">
        <authorList>
            <person name="Lucero-Rivera Y.E."/>
            <person name="Tovar-Ramirez D."/>
        </authorList>
    </citation>
    <scope>NUCLEOTIDE SEQUENCE [LARGE SCALE GENOMIC DNA]</scope>
    <source>
        <strain evidence="2">Araruama</strain>
    </source>
</reference>
<dbReference type="Proteomes" id="UP000189670">
    <property type="component" value="Unassembled WGS sequence"/>
</dbReference>
<evidence type="ECO:0000313" key="1">
    <source>
        <dbReference type="EMBL" id="ETR71032.1"/>
    </source>
</evidence>
<proteinExistence type="predicted"/>
<dbReference type="EMBL" id="ATBP01000331">
    <property type="protein sequence ID" value="ETR71032.1"/>
    <property type="molecule type" value="Genomic_DNA"/>
</dbReference>
<organism evidence="1 2">
    <name type="scientific">Candidatus Magnetoglobus multicellularis str. Araruama</name>
    <dbReference type="NCBI Taxonomy" id="890399"/>
    <lineage>
        <taxon>Bacteria</taxon>
        <taxon>Pseudomonadati</taxon>
        <taxon>Thermodesulfobacteriota</taxon>
        <taxon>Desulfobacteria</taxon>
        <taxon>Desulfobacterales</taxon>
        <taxon>Desulfobacteraceae</taxon>
        <taxon>Candidatus Magnetoglobus</taxon>
    </lineage>
</organism>
<gene>
    <name evidence="1" type="ORF">OMM_08387</name>
</gene>
<evidence type="ECO:0000313" key="2">
    <source>
        <dbReference type="Proteomes" id="UP000189670"/>
    </source>
</evidence>